<dbReference type="RefSeq" id="WP_254091803.1">
    <property type="nucleotide sequence ID" value="NZ_JAHESC010000028.1"/>
</dbReference>
<organism evidence="1 2">
    <name type="scientific">Dawidia soli</name>
    <dbReference type="NCBI Taxonomy" id="2782352"/>
    <lineage>
        <taxon>Bacteria</taxon>
        <taxon>Pseudomonadati</taxon>
        <taxon>Bacteroidota</taxon>
        <taxon>Cytophagia</taxon>
        <taxon>Cytophagales</taxon>
        <taxon>Chryseotaleaceae</taxon>
        <taxon>Dawidia</taxon>
    </lineage>
</organism>
<evidence type="ECO:0000313" key="1">
    <source>
        <dbReference type="EMBL" id="MBT1688579.1"/>
    </source>
</evidence>
<reference evidence="1 2" key="1">
    <citation type="submission" date="2021-05" db="EMBL/GenBank/DDBJ databases">
        <title>A Polyphasic approach of four new species of the genus Ohtaekwangia: Ohtaekwangia histidinii sp. nov., Ohtaekwangia cretensis sp. nov., Ohtaekwangia indiensis sp. nov., Ohtaekwangia reichenbachii sp. nov. from diverse environment.</title>
        <authorList>
            <person name="Octaviana S."/>
        </authorList>
    </citation>
    <scope>NUCLEOTIDE SEQUENCE [LARGE SCALE GENOMIC DNA]</scope>
    <source>
        <strain evidence="1 2">PWU37</strain>
    </source>
</reference>
<protein>
    <submittedName>
        <fullName evidence="1">Uncharacterized protein</fullName>
    </submittedName>
</protein>
<dbReference type="EMBL" id="JAHESC010000028">
    <property type="protein sequence ID" value="MBT1688579.1"/>
    <property type="molecule type" value="Genomic_DNA"/>
</dbReference>
<dbReference type="AlphaFoldDB" id="A0AAP2GER0"/>
<comment type="caution">
    <text evidence="1">The sequence shown here is derived from an EMBL/GenBank/DDBJ whole genome shotgun (WGS) entry which is preliminary data.</text>
</comment>
<keyword evidence="2" id="KW-1185">Reference proteome</keyword>
<accession>A0AAP2GER0</accession>
<proteinExistence type="predicted"/>
<gene>
    <name evidence="1" type="ORF">KK078_18560</name>
</gene>
<evidence type="ECO:0000313" key="2">
    <source>
        <dbReference type="Proteomes" id="UP001319180"/>
    </source>
</evidence>
<sequence length="188" mass="22511">MEMIKIQDRILTDSNRLDNSQKEAFLNFSRGCCQQLESKLTLAQMKSLTNGILTYWRECIGVDVEKFWAELRCNNIDFERRDELQFALSKGRFRRVDIGMAARKDWAFMKDLDTVKRRFSERELLLIEEIIEKDEITRLGILKKCLQKRKIPQSQILKFGECIAYFSYCDLFSKYFSREEVEELYKLR</sequence>
<name>A0AAP2GER0_9BACT</name>
<dbReference type="Proteomes" id="UP001319180">
    <property type="component" value="Unassembled WGS sequence"/>
</dbReference>